<keyword evidence="1" id="KW-0812">Transmembrane</keyword>
<keyword evidence="1" id="KW-0472">Membrane</keyword>
<organism evidence="2 3">
    <name type="scientific">Planktothrix agardhii CCAP 1459/11A</name>
    <dbReference type="NCBI Taxonomy" id="282420"/>
    <lineage>
        <taxon>Bacteria</taxon>
        <taxon>Bacillati</taxon>
        <taxon>Cyanobacteriota</taxon>
        <taxon>Cyanophyceae</taxon>
        <taxon>Oscillatoriophycideae</taxon>
        <taxon>Oscillatoriales</taxon>
        <taxon>Microcoleaceae</taxon>
        <taxon>Planktothrix</taxon>
    </lineage>
</organism>
<name>A0A4P5ZZ66_PLAAG</name>
<sequence>MQNHLKFILSFLILASGIIGLIPSYNYLHIPFKTSASMAIPLPEKELGLGQFRLGDVASKLDILGTPLQIRKYPPGNYKTYRQLVYPNLIVGVGDETIAVLTTTDPNLATPDQVRVGDSLQRILEVYGEKEPYIDGENQFLGYSFSGGRYLTFKLNSDRIIEISCGFLPD</sequence>
<gene>
    <name evidence="2" type="ORF">PA905_30080</name>
</gene>
<keyword evidence="1" id="KW-1133">Transmembrane helix</keyword>
<feature type="transmembrane region" description="Helical" evidence="1">
    <location>
        <begin position="7"/>
        <end position="28"/>
    </location>
</feature>
<evidence type="ECO:0000313" key="3">
    <source>
        <dbReference type="Proteomes" id="UP000299794"/>
    </source>
</evidence>
<accession>A0A4P5ZZ66</accession>
<protein>
    <submittedName>
        <fullName evidence="2">Uncharacterized protein</fullName>
    </submittedName>
</protein>
<evidence type="ECO:0000256" key="1">
    <source>
        <dbReference type="SAM" id="Phobius"/>
    </source>
</evidence>
<comment type="caution">
    <text evidence="2">The sequence shown here is derived from an EMBL/GenBank/DDBJ whole genome shotgun (WGS) entry which is preliminary data.</text>
</comment>
<evidence type="ECO:0000313" key="2">
    <source>
        <dbReference type="EMBL" id="GDZ94971.1"/>
    </source>
</evidence>
<reference evidence="3" key="1">
    <citation type="submission" date="2019-02" db="EMBL/GenBank/DDBJ databases">
        <title>Draft genome sequence of Planktothrix agardhii NIES-905.</title>
        <authorList>
            <person name="Yamaguchi H."/>
            <person name="Suzuki S."/>
            <person name="Kawachi M."/>
        </authorList>
    </citation>
    <scope>NUCLEOTIDE SEQUENCE [LARGE SCALE GENOMIC DNA]</scope>
    <source>
        <strain evidence="3">CCAP 1459/11A</strain>
    </source>
</reference>
<dbReference type="EMBL" id="BJCD01000050">
    <property type="protein sequence ID" value="GDZ94971.1"/>
    <property type="molecule type" value="Genomic_DNA"/>
</dbReference>
<dbReference type="AlphaFoldDB" id="A0A4P5ZZ66"/>
<dbReference type="Proteomes" id="UP000299794">
    <property type="component" value="Unassembled WGS sequence"/>
</dbReference>
<dbReference type="RefSeq" id="WP_026788741.1">
    <property type="nucleotide sequence ID" value="NZ_BJCD01000050.1"/>
</dbReference>
<proteinExistence type="predicted"/>